<dbReference type="RefSeq" id="WP_160798268.1">
    <property type="nucleotide sequence ID" value="NZ_WRPA01000017.1"/>
</dbReference>
<accession>A0A6L7I221</accession>
<dbReference type="AlphaFoldDB" id="A0A6L7I221"/>
<name>A0A6L7I221_9GAMM</name>
<organism evidence="1 2">
    <name type="scientific">Shewanella insulae</name>
    <dbReference type="NCBI Taxonomy" id="2681496"/>
    <lineage>
        <taxon>Bacteria</taxon>
        <taxon>Pseudomonadati</taxon>
        <taxon>Pseudomonadota</taxon>
        <taxon>Gammaproteobacteria</taxon>
        <taxon>Alteromonadales</taxon>
        <taxon>Shewanellaceae</taxon>
        <taxon>Shewanella</taxon>
    </lineage>
</organism>
<evidence type="ECO:0000313" key="1">
    <source>
        <dbReference type="EMBL" id="MXR70310.1"/>
    </source>
</evidence>
<gene>
    <name evidence="1" type="ORF">GNT65_16755</name>
</gene>
<evidence type="ECO:0000313" key="2">
    <source>
        <dbReference type="Proteomes" id="UP000474778"/>
    </source>
</evidence>
<reference evidence="1 2" key="1">
    <citation type="submission" date="2019-12" db="EMBL/GenBank/DDBJ databases">
        <title>Shewanella insulae sp. nov., isolated from a tidal flat.</title>
        <authorList>
            <person name="Yoon J.-H."/>
        </authorList>
    </citation>
    <scope>NUCLEOTIDE SEQUENCE [LARGE SCALE GENOMIC DNA]</scope>
    <source>
        <strain evidence="1 2">JBTF-M18</strain>
    </source>
</reference>
<dbReference type="SUPFAM" id="SSF46785">
    <property type="entry name" value="Winged helix' DNA-binding domain"/>
    <property type="match status" value="1"/>
</dbReference>
<proteinExistence type="predicted"/>
<dbReference type="Proteomes" id="UP000474778">
    <property type="component" value="Unassembled WGS sequence"/>
</dbReference>
<sequence>MDINDIKKSLTGLEKYFVSDVQVRTSDGSIVLYVPKDKVSNTSKSGYVSHRQLQRLVGHLKRRYQSQVHIVYLKSRKVENLERGVFELLNSRFDNVVEQLFLKCDSAFEITAWIFANNLTHASRSDVEKVFKKLISESSFTLGSIQWLDAQTSLPTIFNILVATKSLQPVSLEMAQKYFEEEFPEISDRWLNRQYDKLLKKGLVLREHDFKSYSLTAKGLEVVPNPKNRYSSDISRALALGVRKW</sequence>
<dbReference type="InterPro" id="IPR036390">
    <property type="entry name" value="WH_DNA-bd_sf"/>
</dbReference>
<keyword evidence="2" id="KW-1185">Reference proteome</keyword>
<dbReference type="EMBL" id="WRPA01000017">
    <property type="protein sequence ID" value="MXR70310.1"/>
    <property type="molecule type" value="Genomic_DNA"/>
</dbReference>
<comment type="caution">
    <text evidence="1">The sequence shown here is derived from an EMBL/GenBank/DDBJ whole genome shotgun (WGS) entry which is preliminary data.</text>
</comment>
<protein>
    <submittedName>
        <fullName evidence="1">Uncharacterized protein</fullName>
    </submittedName>
</protein>